<dbReference type="GO" id="GO:0006352">
    <property type="term" value="P:DNA-templated transcription initiation"/>
    <property type="evidence" value="ECO:0007669"/>
    <property type="project" value="InterPro"/>
</dbReference>
<gene>
    <name evidence="9" type="ORF">CFX1CAM_2247</name>
</gene>
<dbReference type="PANTHER" id="PTHR30603:SF47">
    <property type="entry name" value="RNA POLYMERASE SIGMA FACTOR SIGD, CHLOROPLASTIC"/>
    <property type="match status" value="1"/>
</dbReference>
<evidence type="ECO:0000259" key="8">
    <source>
        <dbReference type="PROSITE" id="PS00716"/>
    </source>
</evidence>
<dbReference type="InterPro" id="IPR014284">
    <property type="entry name" value="RNA_pol_sigma-70_dom"/>
</dbReference>
<dbReference type="SUPFAM" id="SSF88946">
    <property type="entry name" value="Sigma2 domain of RNA polymerase sigma factors"/>
    <property type="match status" value="1"/>
</dbReference>
<sequence>MTTNDSETTGNEKHDELPGSDALSSALNDPVRLYMREIGHFNLLDADDEFWLASRMKAQGLVETLAGQLDKATQGEITALMRLIFDEILAINRQLKKQVRKSQVNMPDLSRMALEAQRLRLTWQLDEPSYMRNFFNTEFWEPEKKDRALIDQIFKLYLCFYVLPPALLEKMRDFLSQKARLPGQAFFENNLPGDEALRENFTQIDLLNGEAHQVLTLANLRLVVSVAKRYMNRGIPLLDMVQEGNLGLLRAVKKFDPILGYKFSTYATWWIRQSISRHIAMQARTIRIPVHMYEMISRVLRIQQGLTQKLGREPTLEEIAVESEFLDTTMALSIQQALADDTPLNTVQIAALEDAILKIQHVLKIAEEPLSLEKPVGDEDDSTLADFIEDQAVMMPMDEAEKEILREQINNSLSSLSEREREVLELRYGLIDGRERSLEELSQQFNVTRERIRQIEAKALRKLRHPSRSSDLREFL</sequence>
<organism evidence="9 10">
    <name type="scientific">Candidatus Brevifilum fermentans</name>
    <dbReference type="NCBI Taxonomy" id="1986204"/>
    <lineage>
        <taxon>Bacteria</taxon>
        <taxon>Bacillati</taxon>
        <taxon>Chloroflexota</taxon>
        <taxon>Anaerolineae</taxon>
        <taxon>Anaerolineales</taxon>
        <taxon>Anaerolineaceae</taxon>
        <taxon>Candidatus Brevifilum</taxon>
    </lineage>
</organism>
<dbReference type="GO" id="GO:0016987">
    <property type="term" value="F:sigma factor activity"/>
    <property type="evidence" value="ECO:0007669"/>
    <property type="project" value="UniProtKB-KW"/>
</dbReference>
<keyword evidence="3 5" id="KW-0238">DNA-binding</keyword>
<dbReference type="InterPro" id="IPR036388">
    <property type="entry name" value="WH-like_DNA-bd_sf"/>
</dbReference>
<dbReference type="OrthoDB" id="147018at2"/>
<dbReference type="Pfam" id="PF04542">
    <property type="entry name" value="Sigma70_r2"/>
    <property type="match status" value="1"/>
</dbReference>
<dbReference type="AlphaFoldDB" id="A0A1Y6K6I4"/>
<dbReference type="PROSITE" id="PS00716">
    <property type="entry name" value="SIGMA70_2"/>
    <property type="match status" value="1"/>
</dbReference>
<feature type="region of interest" description="Disordered" evidence="6">
    <location>
        <begin position="1"/>
        <end position="23"/>
    </location>
</feature>
<dbReference type="InterPro" id="IPR050239">
    <property type="entry name" value="Sigma-70_RNA_pol_init_factors"/>
</dbReference>
<dbReference type="RefSeq" id="WP_087863151.1">
    <property type="nucleotide sequence ID" value="NZ_LT859958.1"/>
</dbReference>
<feature type="domain" description="RNA polymerase sigma-70" evidence="7">
    <location>
        <begin position="239"/>
        <end position="252"/>
    </location>
</feature>
<dbReference type="SUPFAM" id="SSF88659">
    <property type="entry name" value="Sigma3 and sigma4 domains of RNA polymerase sigma factors"/>
    <property type="match status" value="2"/>
</dbReference>
<dbReference type="CDD" id="cd06171">
    <property type="entry name" value="Sigma70_r4"/>
    <property type="match status" value="1"/>
</dbReference>
<dbReference type="Gene3D" id="1.10.10.10">
    <property type="entry name" value="Winged helix-like DNA-binding domain superfamily/Winged helix DNA-binding domain"/>
    <property type="match status" value="2"/>
</dbReference>
<evidence type="ECO:0000256" key="2">
    <source>
        <dbReference type="ARBA" id="ARBA00023082"/>
    </source>
</evidence>
<evidence type="ECO:0000313" key="9">
    <source>
        <dbReference type="EMBL" id="SMX55312.1"/>
    </source>
</evidence>
<dbReference type="InterPro" id="IPR013325">
    <property type="entry name" value="RNA_pol_sigma_r2"/>
</dbReference>
<keyword evidence="1 5" id="KW-0805">Transcription regulation</keyword>
<dbReference type="InterPro" id="IPR007630">
    <property type="entry name" value="RNA_pol_sigma70_r4"/>
</dbReference>
<evidence type="ECO:0000256" key="1">
    <source>
        <dbReference type="ARBA" id="ARBA00023015"/>
    </source>
</evidence>
<evidence type="ECO:0000256" key="6">
    <source>
        <dbReference type="SAM" id="MobiDB-lite"/>
    </source>
</evidence>
<comment type="function">
    <text evidence="5">Sigma factors are initiation factors that promote the attachment of RNA polymerase to specific initiation sites and are then released.</text>
</comment>
<feature type="domain" description="RNA polymerase sigma-70" evidence="8">
    <location>
        <begin position="437"/>
        <end position="463"/>
    </location>
</feature>
<dbReference type="PANTHER" id="PTHR30603">
    <property type="entry name" value="RNA POLYMERASE SIGMA FACTOR RPO"/>
    <property type="match status" value="1"/>
</dbReference>
<accession>A0A1Y6K6I4</accession>
<evidence type="ECO:0000313" key="10">
    <source>
        <dbReference type="Proteomes" id="UP000195514"/>
    </source>
</evidence>
<comment type="similarity">
    <text evidence="5">Belongs to the sigma-70 factor family.</text>
</comment>
<reference evidence="10" key="1">
    <citation type="submission" date="2017-05" db="EMBL/GenBank/DDBJ databases">
        <authorList>
            <person name="Kirkegaard R."/>
            <person name="Mcilroy J S."/>
        </authorList>
    </citation>
    <scope>NUCLEOTIDE SEQUENCE [LARGE SCALE GENOMIC DNA]</scope>
</reference>
<dbReference type="InterPro" id="IPR000943">
    <property type="entry name" value="RNA_pol_sigma70"/>
</dbReference>
<dbReference type="InterPro" id="IPR009042">
    <property type="entry name" value="RNA_pol_sigma70_r1_2"/>
</dbReference>
<dbReference type="Pfam" id="PF04539">
    <property type="entry name" value="Sigma70_r3"/>
    <property type="match status" value="1"/>
</dbReference>
<keyword evidence="10" id="KW-1185">Reference proteome</keyword>
<dbReference type="Pfam" id="PF00140">
    <property type="entry name" value="Sigma70_r1_2"/>
    <property type="match status" value="1"/>
</dbReference>
<dbReference type="KEGG" id="abat:CFX1CAM_2247"/>
<evidence type="ECO:0000259" key="7">
    <source>
        <dbReference type="PROSITE" id="PS00715"/>
    </source>
</evidence>
<evidence type="ECO:0000256" key="3">
    <source>
        <dbReference type="ARBA" id="ARBA00023125"/>
    </source>
</evidence>
<evidence type="ECO:0000256" key="5">
    <source>
        <dbReference type="RuleBase" id="RU362124"/>
    </source>
</evidence>
<keyword evidence="2 5" id="KW-0731">Sigma factor</keyword>
<dbReference type="Proteomes" id="UP000195514">
    <property type="component" value="Chromosome I"/>
</dbReference>
<dbReference type="InterPro" id="IPR013324">
    <property type="entry name" value="RNA_pol_sigma_r3/r4-like"/>
</dbReference>
<keyword evidence="4 5" id="KW-0804">Transcription</keyword>
<dbReference type="NCBIfam" id="TIGR02937">
    <property type="entry name" value="sigma70-ECF"/>
    <property type="match status" value="1"/>
</dbReference>
<dbReference type="Gene3D" id="1.10.601.10">
    <property type="entry name" value="RNA Polymerase Primary Sigma Factor"/>
    <property type="match status" value="2"/>
</dbReference>
<protein>
    <recommendedName>
        <fullName evidence="5">RNA polymerase sigma factor</fullName>
    </recommendedName>
</protein>
<name>A0A1Y6K6I4_9CHLR</name>
<dbReference type="InterPro" id="IPR007627">
    <property type="entry name" value="RNA_pol_sigma70_r2"/>
</dbReference>
<dbReference type="Pfam" id="PF04545">
    <property type="entry name" value="Sigma70_r4"/>
    <property type="match status" value="1"/>
</dbReference>
<evidence type="ECO:0000256" key="4">
    <source>
        <dbReference type="ARBA" id="ARBA00023163"/>
    </source>
</evidence>
<dbReference type="EMBL" id="LT859958">
    <property type="protein sequence ID" value="SMX55312.1"/>
    <property type="molecule type" value="Genomic_DNA"/>
</dbReference>
<dbReference type="GO" id="GO:0003677">
    <property type="term" value="F:DNA binding"/>
    <property type="evidence" value="ECO:0007669"/>
    <property type="project" value="UniProtKB-KW"/>
</dbReference>
<proteinExistence type="inferred from homology"/>
<dbReference type="InterPro" id="IPR007624">
    <property type="entry name" value="RNA_pol_sigma70_r3"/>
</dbReference>
<dbReference type="PRINTS" id="PR00046">
    <property type="entry name" value="SIGMA70FCT"/>
</dbReference>
<dbReference type="PROSITE" id="PS00715">
    <property type="entry name" value="SIGMA70_1"/>
    <property type="match status" value="1"/>
</dbReference>